<reference evidence="3 4" key="1">
    <citation type="submission" date="2015-12" db="EMBL/GenBank/DDBJ databases">
        <authorList>
            <person name="Shamseldin A."/>
            <person name="Moawad H."/>
            <person name="Abd El-Rahim W.M."/>
            <person name="Sadowsky M.J."/>
        </authorList>
    </citation>
    <scope>NUCLEOTIDE SEQUENCE [LARGE SCALE GENOMIC DNA]</scope>
    <source>
        <strain evidence="3 4">WF1</strain>
    </source>
</reference>
<feature type="signal peptide" evidence="1">
    <location>
        <begin position="1"/>
        <end position="27"/>
    </location>
</feature>
<evidence type="ECO:0000313" key="4">
    <source>
        <dbReference type="Proteomes" id="UP000191980"/>
    </source>
</evidence>
<dbReference type="InterPro" id="IPR023614">
    <property type="entry name" value="Porin_dom_sf"/>
</dbReference>
<dbReference type="RefSeq" id="WP_080522140.1">
    <property type="nucleotide sequence ID" value="NZ_LPUF01000001.1"/>
</dbReference>
<comment type="caution">
    <text evidence="3">The sequence shown here is derived from an EMBL/GenBank/DDBJ whole genome shotgun (WGS) entry which is preliminary data.</text>
</comment>
<feature type="domain" description="Alginate export" evidence="2">
    <location>
        <begin position="107"/>
        <end position="175"/>
    </location>
</feature>
<dbReference type="Gene3D" id="2.40.160.10">
    <property type="entry name" value="Porin"/>
    <property type="match status" value="1"/>
</dbReference>
<gene>
    <name evidence="3" type="ORF">AU255_06555</name>
</gene>
<sequence>MIKLTSSLFRVSCVSAVTFLMASSVQAANINEKVENALLFGEQGQYGQVKFDLRFRYENVFIANDLPIKTANANTLRLRFGYLTPEFHGVQIYAEYEGNLAMQDDYNSLRNGLTNYEVVADPQKQELNQFWLSYTGLPDTLIKGGRQKIVLDNQRFIGNDSWRQMEQTFDAVLISNQSIENLTLNFIYIGQVQTVISTEHPITMPVLNFSYNFGRFSTLTGYGYWLADYVDAVNSTQTYGVRIHGDPKLKHDIQLSYDVGYSNQANYQNNPGNYALDRYNIILGATYAGITIKSGMEQLDGNGTYAFQTPLGSTHLFQGWADKFIVTPEDGIRDIQASIDKSFYGVQFLFAYHHFTDSNSHGEYGNEYDVLVSKHFGKHYQLLAKYAFYDASDSVAAVDAGVGENTQKIWVQGNMNF</sequence>
<keyword evidence="4" id="KW-1185">Reference proteome</keyword>
<evidence type="ECO:0000256" key="1">
    <source>
        <dbReference type="SAM" id="SignalP"/>
    </source>
</evidence>
<dbReference type="InterPro" id="IPR025388">
    <property type="entry name" value="Alginate_export_dom"/>
</dbReference>
<dbReference type="Proteomes" id="UP000191980">
    <property type="component" value="Unassembled WGS sequence"/>
</dbReference>
<organism evidence="3 4">
    <name type="scientific">Methyloprofundus sedimenti</name>
    <dbReference type="NCBI Taxonomy" id="1420851"/>
    <lineage>
        <taxon>Bacteria</taxon>
        <taxon>Pseudomonadati</taxon>
        <taxon>Pseudomonadota</taxon>
        <taxon>Gammaproteobacteria</taxon>
        <taxon>Methylococcales</taxon>
        <taxon>Methylococcaceae</taxon>
        <taxon>Methyloprofundus</taxon>
    </lineage>
</organism>
<protein>
    <recommendedName>
        <fullName evidence="2">Alginate export domain-containing protein</fullName>
    </recommendedName>
</protein>
<dbReference type="AlphaFoldDB" id="A0A1V8M7I2"/>
<dbReference type="Pfam" id="PF13372">
    <property type="entry name" value="Alginate_exp"/>
    <property type="match status" value="1"/>
</dbReference>
<evidence type="ECO:0000259" key="2">
    <source>
        <dbReference type="Pfam" id="PF13372"/>
    </source>
</evidence>
<dbReference type="STRING" id="1420851.AU255_06555"/>
<name>A0A1V8M7I2_9GAMM</name>
<keyword evidence="1" id="KW-0732">Signal</keyword>
<accession>A0A1V8M7I2</accession>
<feature type="chain" id="PRO_5011986041" description="Alginate export domain-containing protein" evidence="1">
    <location>
        <begin position="28"/>
        <end position="417"/>
    </location>
</feature>
<dbReference type="EMBL" id="LPUF01000001">
    <property type="protein sequence ID" value="OQK17530.1"/>
    <property type="molecule type" value="Genomic_DNA"/>
</dbReference>
<evidence type="ECO:0000313" key="3">
    <source>
        <dbReference type="EMBL" id="OQK17530.1"/>
    </source>
</evidence>
<proteinExistence type="predicted"/>